<proteinExistence type="predicted"/>
<dbReference type="RefSeq" id="WP_140537983.1">
    <property type="nucleotide sequence ID" value="NZ_SDPB01000024.1"/>
</dbReference>
<feature type="coiled-coil region" evidence="1">
    <location>
        <begin position="233"/>
        <end position="267"/>
    </location>
</feature>
<keyword evidence="1" id="KW-0175">Coiled coil</keyword>
<evidence type="ECO:0000256" key="1">
    <source>
        <dbReference type="SAM" id="Coils"/>
    </source>
</evidence>
<gene>
    <name evidence="2" type="ORF">EUX48_09290</name>
</gene>
<reference evidence="2 3" key="1">
    <citation type="submission" date="2019-01" db="EMBL/GenBank/DDBJ databases">
        <title>Comparative genomic analysis identifies haemin-independent Haemophilus haemolyticus: a formal re-classification of Haemophilus intermedius.</title>
        <authorList>
            <person name="Harris T.M."/>
            <person name="Price E.P."/>
            <person name="Sarovich D.S."/>
            <person name="Norskov-Lauritsen N."/>
            <person name="Beissbarth J."/>
            <person name="Chang A.B."/>
            <person name="Smith-Vaughan H.C."/>
        </authorList>
    </citation>
    <scope>NUCLEOTIDE SEQUENCE [LARGE SCALE GENOMIC DNA]</scope>
    <source>
        <strain evidence="2 3">60824 B Hi-4</strain>
    </source>
</reference>
<comment type="caution">
    <text evidence="2">The sequence shown here is derived from an EMBL/GenBank/DDBJ whole genome shotgun (WGS) entry which is preliminary data.</text>
</comment>
<dbReference type="Proteomes" id="UP000316888">
    <property type="component" value="Unassembled WGS sequence"/>
</dbReference>
<organism evidence="2 3">
    <name type="scientific">Haemophilus haemolyticus</name>
    <dbReference type="NCBI Taxonomy" id="726"/>
    <lineage>
        <taxon>Bacteria</taxon>
        <taxon>Pseudomonadati</taxon>
        <taxon>Pseudomonadota</taxon>
        <taxon>Gammaproteobacteria</taxon>
        <taxon>Pasteurellales</taxon>
        <taxon>Pasteurellaceae</taxon>
        <taxon>Haemophilus</taxon>
    </lineage>
</organism>
<name>A0A502LD57_HAEHA</name>
<evidence type="ECO:0000313" key="3">
    <source>
        <dbReference type="Proteomes" id="UP000316888"/>
    </source>
</evidence>
<accession>A0A502LD57</accession>
<protein>
    <submittedName>
        <fullName evidence="2">Uncharacterized protein</fullName>
    </submittedName>
</protein>
<sequence>MEKIASLSQKRFTFSLDKALNYINSNVEEKIELDDLLYFIKDGQIKTVINIACGSLGGRLFLTSIGDVDYLQPVYFIPCGGLRIKHNVKTYRKHKGVDISKDIFGSCACFSSSAPNQKRSIYRYKNINIQFEVKNSKREINLTKDIYPNVDFFGWFYISPSSYTGKEKNIIKSDSIFIDPIDKFVSASDDDVEIQFILTDEDDDLYVDLPKIEVSLDSIEILKKDLDVFLELEKDVGKNYTDYENEIKNLRQQLEIKDNQITKLKNNYNNKNIPILLSAYRTDDPLKIAIEVRNKYWANYPDNVKSNAQIRDYIIRDYHVTQTLATEIEKIACPINRKKN</sequence>
<evidence type="ECO:0000313" key="2">
    <source>
        <dbReference type="EMBL" id="TPH20185.1"/>
    </source>
</evidence>
<dbReference type="AlphaFoldDB" id="A0A502LD57"/>
<dbReference type="EMBL" id="SDPB01000024">
    <property type="protein sequence ID" value="TPH20185.1"/>
    <property type="molecule type" value="Genomic_DNA"/>
</dbReference>